<name>A0A7H8R0X8_TALRU</name>
<dbReference type="GO" id="GO:0006355">
    <property type="term" value="P:regulation of DNA-templated transcription"/>
    <property type="evidence" value="ECO:0007669"/>
    <property type="project" value="InterPro"/>
</dbReference>
<evidence type="ECO:0000259" key="9">
    <source>
        <dbReference type="SMART" id="SM01329"/>
    </source>
</evidence>
<dbReference type="GO" id="GO:0051287">
    <property type="term" value="F:NAD binding"/>
    <property type="evidence" value="ECO:0007669"/>
    <property type="project" value="InterPro"/>
</dbReference>
<dbReference type="Proteomes" id="UP000509510">
    <property type="component" value="Chromosome III"/>
</dbReference>
<evidence type="ECO:0000256" key="4">
    <source>
        <dbReference type="ARBA" id="ARBA00013126"/>
    </source>
</evidence>
<dbReference type="Gene3D" id="3.40.718.10">
    <property type="entry name" value="Isopropylmalate Dehydrogenase"/>
    <property type="match status" value="1"/>
</dbReference>
<dbReference type="EC" id="1.1.1.83" evidence="4"/>
<evidence type="ECO:0000256" key="8">
    <source>
        <dbReference type="SAM" id="MobiDB-lite"/>
    </source>
</evidence>
<dbReference type="InterPro" id="IPR024084">
    <property type="entry name" value="IsoPropMal-DH-like_dom"/>
</dbReference>
<dbReference type="PANTHER" id="PTHR13213:SF2">
    <property type="entry name" value="MYB-BINDING PROTEIN 1A"/>
    <property type="match status" value="1"/>
</dbReference>
<evidence type="ECO:0000313" key="10">
    <source>
        <dbReference type="EMBL" id="QKX59331.1"/>
    </source>
</evidence>
<dbReference type="InterPro" id="IPR011829">
    <property type="entry name" value="TTC_DH"/>
</dbReference>
<keyword evidence="6" id="KW-0539">Nucleus</keyword>
<proteinExistence type="inferred from homology"/>
<evidence type="ECO:0000256" key="5">
    <source>
        <dbReference type="ARBA" id="ARBA00022842"/>
    </source>
</evidence>
<dbReference type="GO" id="GO:0005730">
    <property type="term" value="C:nucleolus"/>
    <property type="evidence" value="ECO:0007669"/>
    <property type="project" value="InterPro"/>
</dbReference>
<dbReference type="KEGG" id="trg:TRUGW13939_06465"/>
<comment type="similarity">
    <text evidence="2">Belongs to the MYBBP1A family.</text>
</comment>
<accession>A0A7H8R0X8</accession>
<dbReference type="NCBIfam" id="TIGR02089">
    <property type="entry name" value="TTC"/>
    <property type="match status" value="1"/>
</dbReference>
<dbReference type="SUPFAM" id="SSF48371">
    <property type="entry name" value="ARM repeat"/>
    <property type="match status" value="1"/>
</dbReference>
<dbReference type="EMBL" id="CP055900">
    <property type="protein sequence ID" value="QKX59331.1"/>
    <property type="molecule type" value="Genomic_DNA"/>
</dbReference>
<feature type="region of interest" description="Disordered" evidence="8">
    <location>
        <begin position="1055"/>
        <end position="1079"/>
    </location>
</feature>
<comment type="catalytic activity">
    <reaction evidence="7">
        <text>(R)-malate + NAD(+) = pyruvate + CO2 + NADH</text>
        <dbReference type="Rhea" id="RHEA:18365"/>
        <dbReference type="ChEBI" id="CHEBI:15361"/>
        <dbReference type="ChEBI" id="CHEBI:15588"/>
        <dbReference type="ChEBI" id="CHEBI:16526"/>
        <dbReference type="ChEBI" id="CHEBI:57540"/>
        <dbReference type="ChEBI" id="CHEBI:57945"/>
        <dbReference type="EC" id="1.1.1.83"/>
    </reaction>
</comment>
<evidence type="ECO:0000256" key="3">
    <source>
        <dbReference type="ARBA" id="ARBA00007769"/>
    </source>
</evidence>
<evidence type="ECO:0000256" key="6">
    <source>
        <dbReference type="ARBA" id="ARBA00023242"/>
    </source>
</evidence>
<keyword evidence="11" id="KW-1185">Reference proteome</keyword>
<dbReference type="OrthoDB" id="342531at2759"/>
<dbReference type="GeneID" id="55993960"/>
<evidence type="ECO:0000256" key="2">
    <source>
        <dbReference type="ARBA" id="ARBA00006809"/>
    </source>
</evidence>
<comment type="similarity">
    <text evidence="3">Belongs to the isocitrate and isopropylmalate dehydrogenases family.</text>
</comment>
<evidence type="ECO:0000256" key="7">
    <source>
        <dbReference type="ARBA" id="ARBA00049301"/>
    </source>
</evidence>
<dbReference type="InterPro" id="IPR019818">
    <property type="entry name" value="IsoCit/isopropylmalate_DH_CS"/>
</dbReference>
<evidence type="ECO:0000313" key="11">
    <source>
        <dbReference type="Proteomes" id="UP000509510"/>
    </source>
</evidence>
<feature type="compositionally biased region" description="Acidic residues" evidence="8">
    <location>
        <begin position="1057"/>
        <end position="1079"/>
    </location>
</feature>
<dbReference type="Pfam" id="PF00180">
    <property type="entry name" value="Iso_dh"/>
    <property type="match status" value="1"/>
</dbReference>
<dbReference type="GO" id="GO:0046553">
    <property type="term" value="F:D-malate dehydrogenase (decarboxylating) (NAD+) activity"/>
    <property type="evidence" value="ECO:0007669"/>
    <property type="project" value="UniProtKB-EC"/>
</dbReference>
<feature type="domain" description="Isopropylmalate dehydrogenase-like" evidence="9">
    <location>
        <begin position="13"/>
        <end position="356"/>
    </location>
</feature>
<evidence type="ECO:0000256" key="1">
    <source>
        <dbReference type="ARBA" id="ARBA00004123"/>
    </source>
</evidence>
<dbReference type="SUPFAM" id="SSF53659">
    <property type="entry name" value="Isocitrate/Isopropylmalate dehydrogenase-like"/>
    <property type="match status" value="1"/>
</dbReference>
<keyword evidence="5" id="KW-0460">Magnesium</keyword>
<sequence length="1333" mass="148070">MSPSKVAGKSSYKIASIPADGIGPEVISAGINVLQKLAATLKTFDIDFEHFDWDSAYYKKHGRYIPDGGLEKLKAFDAILFGAVGAPDVPDHISLWGLRLAICQPLQQFANVRPTKVFRGTQSPLRKCSTGDLDWVIVRENSEGEYAGQGGRSHVGKPWEVSTETAIFTRHGVERIMKFAFETAQSRPRKLLTVVTKSNAQRNGLVMWDEVAAEVAKGFPDVTVDKMLVDAMTTRMVLKPETLDTIVATNLHADILSDLAAALAGSIGIAPTSNLDPTRENPSMFEPIHGSAFDITGKGVANPVATFWTASEMLAWLGEKEAAKQLLDCVEAVCEKGIVTSDLGGKATTVEITDKMSQNPGSKKRRREAYNIDVKLVEIYEDLANEKEDIRLKAAHKLVSRFTPEANPTAEEVQKTLQRLFRGLSSGRKAARVGFSIALTEVLSQVFSPSKSEALAELSVTKIIDIWEFSTRVGGERGQENRDHHFGRLFGAEAIIKSSILFQDSEFEQWSRVLSLIFDLGKKKPWLREECGWILYRAIYELASQKINAKYAESIVEGICSNELAKTPEGVAVWLAVKDLVPTATLPSNVWKYNDPLDRHDRKTLSKVMKESSAADETAETEGLAKNSSGVWNSKLHFAWDAVLARLYESETTDKKSKAPRLNFSEFWVEVVDNGLFAAASSDERKYWGFLVFMKTLNEAPSPFAGQIFTKNLVRCLMNQMADKERYLNRMAVKAAKTIQTRVTKEPEFAAAAGEGLMGSSGSVSFDQLTKSNTVEKIVVEAGPAALKSIVDLLAGFITVPGTEETNAAASIRNYISRLFVSTVKSRSSTGGDFQPLLEEMLFVLVRFAYFADETAKPPLSPASQELFRNKIILCLNSLVSSNKDPAGVAYAVVRQIRNLQKTNEHGKFIIDMDETISESVDAAFKSLKKLSSKVKHDEDQKDPSIQAFRLLYSLTILEVYNGDADAVSMLDELAFCYTKFWGDKKSKKEDRSDASDALVEILLSFASKPSQLFRRMSEQVFGVFAEQITADGLQSLISVLEVKENLAGQQEMFDKQDDDDEEMPDADEDSDDDSDADSVEVIDADEAENDESEEDEGEDEEELAAFDAKLAEALRTNGDNQDIDSDADMNDDEMEEVDEMLVKVFKARRQATTKKKDKKDAKETMINFKNRVLDLLQVYIKKCYSSMLALDLILPLLQLTRRSTVDQISQKAGNVLAEYTSLCKRNAIPTLSKSDDGDEEHDPVEAVWELLRSVHKEATIQHRQKHSASVSQASLLLVRVLVAQDRQNIAQVIDIYAETQKTQMLSKNGHFKSGFFADWNAWCVNFGKNSKR</sequence>
<dbReference type="PROSITE" id="PS00470">
    <property type="entry name" value="IDH_IMDH"/>
    <property type="match status" value="1"/>
</dbReference>
<gene>
    <name evidence="10" type="ORF">TRUGW13939_06465</name>
</gene>
<dbReference type="Pfam" id="PF04931">
    <property type="entry name" value="DNA_pol_phi"/>
    <property type="match status" value="1"/>
</dbReference>
<dbReference type="GO" id="GO:0000182">
    <property type="term" value="F:rDNA binding"/>
    <property type="evidence" value="ECO:0007669"/>
    <property type="project" value="TreeGrafter"/>
</dbReference>
<comment type="subcellular location">
    <subcellularLocation>
        <location evidence="1">Nucleus</location>
    </subcellularLocation>
</comment>
<reference evidence="11" key="1">
    <citation type="submission" date="2020-06" db="EMBL/GenBank/DDBJ databases">
        <title>A chromosome-scale genome assembly of Talaromyces rugulosus W13939.</title>
        <authorList>
            <person name="Wang B."/>
            <person name="Guo L."/>
            <person name="Ye K."/>
            <person name="Wang L."/>
        </authorList>
    </citation>
    <scope>NUCLEOTIDE SEQUENCE [LARGE SCALE GENOMIC DNA]</scope>
    <source>
        <strain evidence="11">W13939</strain>
    </source>
</reference>
<feature type="region of interest" description="Disordered" evidence="8">
    <location>
        <begin position="1084"/>
        <end position="1103"/>
    </location>
</feature>
<dbReference type="GO" id="GO:0000287">
    <property type="term" value="F:magnesium ion binding"/>
    <property type="evidence" value="ECO:0007669"/>
    <property type="project" value="InterPro"/>
</dbReference>
<organism evidence="10 11">
    <name type="scientific">Talaromyces rugulosus</name>
    <name type="common">Penicillium rugulosum</name>
    <dbReference type="NCBI Taxonomy" id="121627"/>
    <lineage>
        <taxon>Eukaryota</taxon>
        <taxon>Fungi</taxon>
        <taxon>Dikarya</taxon>
        <taxon>Ascomycota</taxon>
        <taxon>Pezizomycotina</taxon>
        <taxon>Eurotiomycetes</taxon>
        <taxon>Eurotiomycetidae</taxon>
        <taxon>Eurotiales</taxon>
        <taxon>Trichocomaceae</taxon>
        <taxon>Talaromyces</taxon>
        <taxon>Talaromyces sect. Islandici</taxon>
    </lineage>
</organism>
<dbReference type="RefSeq" id="XP_035345509.1">
    <property type="nucleotide sequence ID" value="XM_035489616.1"/>
</dbReference>
<dbReference type="InterPro" id="IPR016024">
    <property type="entry name" value="ARM-type_fold"/>
</dbReference>
<dbReference type="SMART" id="SM01329">
    <property type="entry name" value="Iso_dh"/>
    <property type="match status" value="1"/>
</dbReference>
<dbReference type="InterPro" id="IPR007015">
    <property type="entry name" value="DNA_pol_V/MYBBP1A"/>
</dbReference>
<protein>
    <recommendedName>
        <fullName evidence="4">D-malate dehydrogenase (decarboxylating)</fullName>
        <ecNumber evidence="4">1.1.1.83</ecNumber>
    </recommendedName>
</protein>
<dbReference type="PANTHER" id="PTHR13213">
    <property type="entry name" value="MYB-BINDING PROTEIN 1A FAMILY MEMBER"/>
    <property type="match status" value="1"/>
</dbReference>